<dbReference type="AlphaFoldDB" id="A0A0A1U1L1"/>
<dbReference type="Gene3D" id="3.40.50.150">
    <property type="entry name" value="Vaccinia Virus protein VP39"/>
    <property type="match status" value="1"/>
</dbReference>
<dbReference type="InterPro" id="IPR019410">
    <property type="entry name" value="Methyltransf_16"/>
</dbReference>
<proteinExistence type="inferred from homology"/>
<dbReference type="GO" id="GO:0005634">
    <property type="term" value="C:nucleus"/>
    <property type="evidence" value="ECO:0007669"/>
    <property type="project" value="UniProtKB-SubCell"/>
</dbReference>
<accession>A0A0A1U1L1</accession>
<sequence length="203" mass="22451">MDTELYPSNPPQVKKIKQSVVQTIQAGVYEGGFQIWEGGDDLYNHIATTLPKFSNKRVMELGCGQALPSILLKLNGATVDVSDYNKEVIDLTKLNFQANGLSLETTKFYTGDWDLLPTSDYDFVIGADVTYNPENHTKLAHAINRLLSPHGEAIIATKVIYPGNNGLISDFNAVMTSLGFTYSYTQVNSSGVVRLIVTYKRHN</sequence>
<evidence type="ECO:0000313" key="11">
    <source>
        <dbReference type="Proteomes" id="UP000014680"/>
    </source>
</evidence>
<dbReference type="EC" id="2.1.1.85" evidence="3"/>
<evidence type="ECO:0000256" key="4">
    <source>
        <dbReference type="ARBA" id="ARBA00022490"/>
    </source>
</evidence>
<gene>
    <name evidence="10" type="ORF">EIN_274970</name>
</gene>
<dbReference type="SUPFAM" id="SSF53335">
    <property type="entry name" value="S-adenosyl-L-methionine-dependent methyltransferases"/>
    <property type="match status" value="1"/>
</dbReference>
<dbReference type="GO" id="GO:0018064">
    <property type="term" value="F:protein-L-histidine N-tele-methyltransferase activity"/>
    <property type="evidence" value="ECO:0007669"/>
    <property type="project" value="UniProtKB-EC"/>
</dbReference>
<evidence type="ECO:0000256" key="8">
    <source>
        <dbReference type="ARBA" id="ARBA00023242"/>
    </source>
</evidence>
<dbReference type="OMA" id="GKCIMIN"/>
<evidence type="ECO:0000256" key="7">
    <source>
        <dbReference type="ARBA" id="ARBA00022691"/>
    </source>
</evidence>
<dbReference type="GO" id="GO:0005737">
    <property type="term" value="C:cytoplasm"/>
    <property type="evidence" value="ECO:0007669"/>
    <property type="project" value="UniProtKB-SubCell"/>
</dbReference>
<evidence type="ECO:0000256" key="2">
    <source>
        <dbReference type="ARBA" id="ARBA00004496"/>
    </source>
</evidence>
<dbReference type="GO" id="GO:0032259">
    <property type="term" value="P:methylation"/>
    <property type="evidence" value="ECO:0007669"/>
    <property type="project" value="UniProtKB-KW"/>
</dbReference>
<name>A0A0A1U1L1_ENTIV</name>
<keyword evidence="7" id="KW-0949">S-adenosyl-L-methionine</keyword>
<protein>
    <recommendedName>
        <fullName evidence="3">protein-histidine N-methyltransferase</fullName>
        <ecNumber evidence="3">2.1.1.85</ecNumber>
    </recommendedName>
</protein>
<evidence type="ECO:0000256" key="6">
    <source>
        <dbReference type="ARBA" id="ARBA00022679"/>
    </source>
</evidence>
<comment type="subcellular location">
    <subcellularLocation>
        <location evidence="2">Cytoplasm</location>
    </subcellularLocation>
    <subcellularLocation>
        <location evidence="1">Nucleus</location>
    </subcellularLocation>
</comment>
<keyword evidence="6" id="KW-0808">Transferase</keyword>
<keyword evidence="5" id="KW-0489">Methyltransferase</keyword>
<dbReference type="GeneID" id="14886903"/>
<keyword evidence="11" id="KW-1185">Reference proteome</keyword>
<dbReference type="KEGG" id="eiv:EIN_274970"/>
<dbReference type="Pfam" id="PF10294">
    <property type="entry name" value="Methyltransf_16"/>
    <property type="match status" value="1"/>
</dbReference>
<dbReference type="Proteomes" id="UP000014680">
    <property type="component" value="Unassembled WGS sequence"/>
</dbReference>
<evidence type="ECO:0000256" key="1">
    <source>
        <dbReference type="ARBA" id="ARBA00004123"/>
    </source>
</evidence>
<evidence type="ECO:0000256" key="9">
    <source>
        <dbReference type="ARBA" id="ARBA00038126"/>
    </source>
</evidence>
<dbReference type="PANTHER" id="PTHR14614:SF39">
    <property type="entry name" value="HISTIDINE PROTEIN METHYLTRANSFERASE 1 HOMOLOG"/>
    <property type="match status" value="1"/>
</dbReference>
<dbReference type="EMBL" id="KB206783">
    <property type="protein sequence ID" value="ELP87910.1"/>
    <property type="molecule type" value="Genomic_DNA"/>
</dbReference>
<dbReference type="InterPro" id="IPR029063">
    <property type="entry name" value="SAM-dependent_MTases_sf"/>
</dbReference>
<dbReference type="RefSeq" id="XP_004254681.1">
    <property type="nucleotide sequence ID" value="XM_004254633.1"/>
</dbReference>
<keyword evidence="4" id="KW-0963">Cytoplasm</keyword>
<evidence type="ECO:0000256" key="3">
    <source>
        <dbReference type="ARBA" id="ARBA00012533"/>
    </source>
</evidence>
<comment type="similarity">
    <text evidence="9">Belongs to the methyltransferase superfamily. METTL18 family.</text>
</comment>
<organism evidence="10 11">
    <name type="scientific">Entamoeba invadens IP1</name>
    <dbReference type="NCBI Taxonomy" id="370355"/>
    <lineage>
        <taxon>Eukaryota</taxon>
        <taxon>Amoebozoa</taxon>
        <taxon>Evosea</taxon>
        <taxon>Archamoebae</taxon>
        <taxon>Mastigamoebida</taxon>
        <taxon>Entamoebidae</taxon>
        <taxon>Entamoeba</taxon>
    </lineage>
</organism>
<dbReference type="OrthoDB" id="1723750at2759"/>
<keyword evidence="8" id="KW-0539">Nucleus</keyword>
<evidence type="ECO:0000256" key="5">
    <source>
        <dbReference type="ARBA" id="ARBA00022603"/>
    </source>
</evidence>
<dbReference type="VEuPathDB" id="AmoebaDB:EIN_274970"/>
<reference evidence="10 11" key="1">
    <citation type="submission" date="2012-10" db="EMBL/GenBank/DDBJ databases">
        <authorList>
            <person name="Zafar N."/>
            <person name="Inman J."/>
            <person name="Hall N."/>
            <person name="Lorenzi H."/>
            <person name="Caler E."/>
        </authorList>
    </citation>
    <scope>NUCLEOTIDE SEQUENCE [LARGE SCALE GENOMIC DNA]</scope>
    <source>
        <strain evidence="10 11">IP1</strain>
    </source>
</reference>
<dbReference type="PANTHER" id="PTHR14614">
    <property type="entry name" value="HEPATOCELLULAR CARCINOMA-ASSOCIATED ANTIGEN"/>
    <property type="match status" value="1"/>
</dbReference>
<evidence type="ECO:0000313" key="10">
    <source>
        <dbReference type="EMBL" id="ELP87910.1"/>
    </source>
</evidence>